<dbReference type="PANTHER" id="PTHR34203:SF15">
    <property type="entry name" value="SLL1173 PROTEIN"/>
    <property type="match status" value="1"/>
</dbReference>
<dbReference type="Pfam" id="PF05050">
    <property type="entry name" value="Methyltransf_21"/>
    <property type="match status" value="1"/>
</dbReference>
<dbReference type="InterPro" id="IPR006342">
    <property type="entry name" value="FkbM_mtfrase"/>
</dbReference>
<dbReference type="InterPro" id="IPR029063">
    <property type="entry name" value="SAM-dependent_MTases_sf"/>
</dbReference>
<evidence type="ECO:0000259" key="1">
    <source>
        <dbReference type="Pfam" id="PF05050"/>
    </source>
</evidence>
<accession>A0A8S3Q519</accession>
<organism evidence="2 3">
    <name type="scientific">Mytilus edulis</name>
    <name type="common">Blue mussel</name>
    <dbReference type="NCBI Taxonomy" id="6550"/>
    <lineage>
        <taxon>Eukaryota</taxon>
        <taxon>Metazoa</taxon>
        <taxon>Spiralia</taxon>
        <taxon>Lophotrochozoa</taxon>
        <taxon>Mollusca</taxon>
        <taxon>Bivalvia</taxon>
        <taxon>Autobranchia</taxon>
        <taxon>Pteriomorphia</taxon>
        <taxon>Mytilida</taxon>
        <taxon>Mytiloidea</taxon>
        <taxon>Mytilidae</taxon>
        <taxon>Mytilinae</taxon>
        <taxon>Mytilus</taxon>
    </lineage>
</organism>
<evidence type="ECO:0000313" key="2">
    <source>
        <dbReference type="EMBL" id="CAG2190457.1"/>
    </source>
</evidence>
<evidence type="ECO:0000313" key="3">
    <source>
        <dbReference type="Proteomes" id="UP000683360"/>
    </source>
</evidence>
<dbReference type="PANTHER" id="PTHR34203">
    <property type="entry name" value="METHYLTRANSFERASE, FKBM FAMILY PROTEIN"/>
    <property type="match status" value="1"/>
</dbReference>
<reference evidence="2" key="1">
    <citation type="submission" date="2021-03" db="EMBL/GenBank/DDBJ databases">
        <authorList>
            <person name="Bekaert M."/>
        </authorList>
    </citation>
    <scope>NUCLEOTIDE SEQUENCE</scope>
</reference>
<comment type="caution">
    <text evidence="2">The sequence shown here is derived from an EMBL/GenBank/DDBJ whole genome shotgun (WGS) entry which is preliminary data.</text>
</comment>
<dbReference type="Gene3D" id="3.40.50.150">
    <property type="entry name" value="Vaccinia Virus protein VP39"/>
    <property type="match status" value="1"/>
</dbReference>
<sequence>MYIIHNAVSDKKATVVVRESSPSNIGGNTIVQNTSLNINTGKTVMGALETIQAIRLNDLLEVIDIKSAVLKVDVEGSEHNVLKGAEIFFRSVNVHFVMMEFHTHKGRDSGKCISEFMNKHGFQPLLPTEVRSFACIPISVFPNTNSTSTGCSSLLGFGIGNEMWHSCVQLSSSVYIGSSLVETKT</sequence>
<protein>
    <recommendedName>
        <fullName evidence="1">Methyltransferase FkbM domain-containing protein</fullName>
    </recommendedName>
</protein>
<dbReference type="AlphaFoldDB" id="A0A8S3Q519"/>
<dbReference type="EMBL" id="CAJPWZ010000329">
    <property type="protein sequence ID" value="CAG2190457.1"/>
    <property type="molecule type" value="Genomic_DNA"/>
</dbReference>
<keyword evidence="3" id="KW-1185">Reference proteome</keyword>
<name>A0A8S3Q519_MYTED</name>
<feature type="domain" description="Methyltransferase FkbM" evidence="1">
    <location>
        <begin position="20"/>
        <end position="123"/>
    </location>
</feature>
<proteinExistence type="predicted"/>
<dbReference type="Proteomes" id="UP000683360">
    <property type="component" value="Unassembled WGS sequence"/>
</dbReference>
<dbReference type="InterPro" id="IPR052514">
    <property type="entry name" value="SAM-dependent_MTase"/>
</dbReference>
<gene>
    <name evidence="2" type="ORF">MEDL_5740</name>
</gene>
<dbReference type="OrthoDB" id="411251at2759"/>
<dbReference type="SUPFAM" id="SSF53335">
    <property type="entry name" value="S-adenosyl-L-methionine-dependent methyltransferases"/>
    <property type="match status" value="1"/>
</dbReference>